<keyword evidence="1" id="KW-0813">Transport</keyword>
<protein>
    <recommendedName>
        <fullName evidence="4">Bifunctional inhibitor/plant lipid transfer protein/seed storage helical domain-containing protein</fullName>
    </recommendedName>
</protein>
<dbReference type="InterPro" id="IPR016140">
    <property type="entry name" value="Bifunc_inhib/LTP/seed_store"/>
</dbReference>
<reference evidence="5" key="1">
    <citation type="submission" date="2023-04" db="EMBL/GenBank/DDBJ databases">
        <authorList>
            <person name="Vijverberg K."/>
            <person name="Xiong W."/>
            <person name="Schranz E."/>
        </authorList>
    </citation>
    <scope>NUCLEOTIDE SEQUENCE</scope>
</reference>
<dbReference type="EMBL" id="OX465079">
    <property type="protein sequence ID" value="CAI9277906.1"/>
    <property type="molecule type" value="Genomic_DNA"/>
</dbReference>
<accession>A0AA35YPV7</accession>
<name>A0AA35YPV7_LACSI</name>
<feature type="chain" id="PRO_5041203652" description="Bifunctional inhibitor/plant lipid transfer protein/seed storage helical domain-containing protein" evidence="3">
    <location>
        <begin position="26"/>
        <end position="101"/>
    </location>
</feature>
<dbReference type="SUPFAM" id="SSF47699">
    <property type="entry name" value="Bifunctional inhibitor/lipid-transfer protein/seed storage 2S albumin"/>
    <property type="match status" value="1"/>
</dbReference>
<organism evidence="5 6">
    <name type="scientific">Lactuca saligna</name>
    <name type="common">Willowleaf lettuce</name>
    <dbReference type="NCBI Taxonomy" id="75948"/>
    <lineage>
        <taxon>Eukaryota</taxon>
        <taxon>Viridiplantae</taxon>
        <taxon>Streptophyta</taxon>
        <taxon>Embryophyta</taxon>
        <taxon>Tracheophyta</taxon>
        <taxon>Spermatophyta</taxon>
        <taxon>Magnoliopsida</taxon>
        <taxon>eudicotyledons</taxon>
        <taxon>Gunneridae</taxon>
        <taxon>Pentapetalae</taxon>
        <taxon>asterids</taxon>
        <taxon>campanulids</taxon>
        <taxon>Asterales</taxon>
        <taxon>Asteraceae</taxon>
        <taxon>Cichorioideae</taxon>
        <taxon>Cichorieae</taxon>
        <taxon>Lactucinae</taxon>
        <taxon>Lactuca</taxon>
    </lineage>
</organism>
<dbReference type="Gene3D" id="1.10.110.10">
    <property type="entry name" value="Plant lipid-transfer and hydrophobic proteins"/>
    <property type="match status" value="1"/>
</dbReference>
<keyword evidence="3" id="KW-0732">Signal</keyword>
<proteinExistence type="predicted"/>
<dbReference type="GO" id="GO:0008289">
    <property type="term" value="F:lipid binding"/>
    <property type="evidence" value="ECO:0007669"/>
    <property type="project" value="UniProtKB-KW"/>
</dbReference>
<gene>
    <name evidence="5" type="ORF">LSALG_LOCUS17812</name>
</gene>
<sequence>MPKLSGISMFLVVAILMVKVHVGTAVDCDIMKLLPCYPFIKDPTLPAPSPDSDCCNNLRMEEPCLCDFAKNPVLGPYLNNPSVKKVADACSVAIPDPKTCH</sequence>
<evidence type="ECO:0000313" key="5">
    <source>
        <dbReference type="EMBL" id="CAI9277906.1"/>
    </source>
</evidence>
<evidence type="ECO:0000259" key="4">
    <source>
        <dbReference type="Pfam" id="PF14368"/>
    </source>
</evidence>
<dbReference type="InterPro" id="IPR036312">
    <property type="entry name" value="Bifun_inhib/LTP/seed_sf"/>
</dbReference>
<feature type="signal peptide" evidence="3">
    <location>
        <begin position="1"/>
        <end position="25"/>
    </location>
</feature>
<dbReference type="Proteomes" id="UP001177003">
    <property type="component" value="Chromosome 3"/>
</dbReference>
<dbReference type="AlphaFoldDB" id="A0AA35YPV7"/>
<dbReference type="PANTHER" id="PTHR33214:SF69">
    <property type="entry name" value="BIFUNCTIONAL INHIBITOR_LIPID-TRANSFER PROTEIN_SEED STORAGE 2S ALBUMIN SUPERFAMILY PROTEIN"/>
    <property type="match status" value="1"/>
</dbReference>
<evidence type="ECO:0000256" key="1">
    <source>
        <dbReference type="ARBA" id="ARBA00022448"/>
    </source>
</evidence>
<evidence type="ECO:0000256" key="3">
    <source>
        <dbReference type="SAM" id="SignalP"/>
    </source>
</evidence>
<dbReference type="PANTHER" id="PTHR33214">
    <property type="entry name" value="BIFUNCTIONAL INHIBITOR/LIPID-TRANSFER PROTEIN/SEED STORAGE 2S ALBUMIN SUPERFAMILY PROTEIN"/>
    <property type="match status" value="1"/>
</dbReference>
<dbReference type="Pfam" id="PF14368">
    <property type="entry name" value="LTP_2"/>
    <property type="match status" value="1"/>
</dbReference>
<feature type="domain" description="Bifunctional inhibitor/plant lipid transfer protein/seed storage helical" evidence="4">
    <location>
        <begin position="22"/>
        <end position="100"/>
    </location>
</feature>
<evidence type="ECO:0000256" key="2">
    <source>
        <dbReference type="ARBA" id="ARBA00023121"/>
    </source>
</evidence>
<dbReference type="GO" id="GO:0006869">
    <property type="term" value="P:lipid transport"/>
    <property type="evidence" value="ECO:0007669"/>
    <property type="project" value="InterPro"/>
</dbReference>
<dbReference type="InterPro" id="IPR033872">
    <property type="entry name" value="nsLTP2"/>
</dbReference>
<evidence type="ECO:0000313" key="6">
    <source>
        <dbReference type="Proteomes" id="UP001177003"/>
    </source>
</evidence>
<keyword evidence="2" id="KW-0446">Lipid-binding</keyword>
<keyword evidence="6" id="KW-1185">Reference proteome</keyword>